<evidence type="ECO:0000259" key="1">
    <source>
        <dbReference type="Pfam" id="PF01636"/>
    </source>
</evidence>
<dbReference type="Proteomes" id="UP000189299">
    <property type="component" value="Unassembled WGS sequence"/>
</dbReference>
<reference evidence="2 5" key="2">
    <citation type="submission" date="2019-07" db="EMBL/GenBank/DDBJ databases">
        <title>antibiotic susceptibility of plant-derived lactic acid bacteria.</title>
        <authorList>
            <person name="Sugiyama M."/>
            <person name="Noda M."/>
        </authorList>
    </citation>
    <scope>NUCLEOTIDE SEQUENCE [LARGE SCALE GENOMIC DNA]</scope>
    <source>
        <strain evidence="2 5">15-1A</strain>
    </source>
</reference>
<gene>
    <name evidence="3" type="ORF">BTN92_09285</name>
    <name evidence="2" type="ORF">EM151A_2781</name>
</gene>
<evidence type="ECO:0000313" key="3">
    <source>
        <dbReference type="EMBL" id="ONN42945.1"/>
    </source>
</evidence>
<dbReference type="AlphaFoldDB" id="A0A1V2UHW7"/>
<sequence>MIEKKPKGRDGVVIQEEQVIRPKKVWSEEVQKFLSYLRNQGVTYVPEPLGYDEQGNEVVSYLAGEVYDYPLPPQLLTDSAICSAGRLLRDFHDQNQGYLTSLSGTEPWMLHSFGEREVMCHNDFAPYNVTTKNGIAIGIIDFDTITPGSRTWDVSYAAYRWVPLEMNQGDPITDETCHRLKKFIEAYRLDESEYPNLIPTMIERLSYMMDFITKAASRGEANFQKNIQEGHLKKYEQDIQWLLDNEKKILRKLQNEET</sequence>
<evidence type="ECO:0000313" key="2">
    <source>
        <dbReference type="EMBL" id="BBM15942.1"/>
    </source>
</evidence>
<keyword evidence="3" id="KW-0808">Transferase</keyword>
<organism evidence="3 4">
    <name type="scientific">Enterococcus mundtii</name>
    <dbReference type="NCBI Taxonomy" id="53346"/>
    <lineage>
        <taxon>Bacteria</taxon>
        <taxon>Bacillati</taxon>
        <taxon>Bacillota</taxon>
        <taxon>Bacilli</taxon>
        <taxon>Lactobacillales</taxon>
        <taxon>Enterococcaceae</taxon>
        <taxon>Enterococcus</taxon>
    </lineage>
</organism>
<dbReference type="Gene3D" id="3.90.1200.10">
    <property type="match status" value="1"/>
</dbReference>
<dbReference type="SUPFAM" id="SSF56112">
    <property type="entry name" value="Protein kinase-like (PK-like)"/>
    <property type="match status" value="1"/>
</dbReference>
<dbReference type="STRING" id="53346.A5802_000730"/>
<protein>
    <submittedName>
        <fullName evidence="3">Phosphotransferase</fullName>
    </submittedName>
</protein>
<reference evidence="3 4" key="1">
    <citation type="submission" date="2016-12" db="EMBL/GenBank/DDBJ databases">
        <authorList>
            <person name="Song W.-J."/>
            <person name="Kurnit D.M."/>
        </authorList>
    </citation>
    <scope>NUCLEOTIDE SEQUENCE [LARGE SCALE GENOMIC DNA]</scope>
    <source>
        <strain evidence="3 4">CGB1038-1_S1</strain>
    </source>
</reference>
<evidence type="ECO:0000313" key="5">
    <source>
        <dbReference type="Proteomes" id="UP000509460"/>
    </source>
</evidence>
<evidence type="ECO:0000313" key="4">
    <source>
        <dbReference type="Proteomes" id="UP000189299"/>
    </source>
</evidence>
<name>A0A1V2UHW7_ENTMU</name>
<dbReference type="Pfam" id="PF01636">
    <property type="entry name" value="APH"/>
    <property type="match status" value="1"/>
</dbReference>
<proteinExistence type="predicted"/>
<dbReference type="InterPro" id="IPR011009">
    <property type="entry name" value="Kinase-like_dom_sf"/>
</dbReference>
<dbReference type="InterPro" id="IPR002575">
    <property type="entry name" value="Aminoglycoside_PTrfase"/>
</dbReference>
<dbReference type="OrthoDB" id="236897at2"/>
<accession>A0A1V2UHW7</accession>
<dbReference type="EMBL" id="AP019810">
    <property type="protein sequence ID" value="BBM15942.1"/>
    <property type="molecule type" value="Genomic_DNA"/>
</dbReference>
<dbReference type="Proteomes" id="UP000509460">
    <property type="component" value="Chromosome"/>
</dbReference>
<dbReference type="EMBL" id="MSTR01000008">
    <property type="protein sequence ID" value="ONN42945.1"/>
    <property type="molecule type" value="Genomic_DNA"/>
</dbReference>
<dbReference type="RefSeq" id="WP_010735747.1">
    <property type="nucleotide sequence ID" value="NZ_AP019810.1"/>
</dbReference>
<dbReference type="GO" id="GO:0016740">
    <property type="term" value="F:transferase activity"/>
    <property type="evidence" value="ECO:0007669"/>
    <property type="project" value="UniProtKB-KW"/>
</dbReference>
<feature type="domain" description="Aminoglycoside phosphotransferase" evidence="1">
    <location>
        <begin position="115"/>
        <end position="162"/>
    </location>
</feature>